<protein>
    <submittedName>
        <fullName evidence="1">Post-transcriptional regulator</fullName>
    </submittedName>
</protein>
<dbReference type="EMBL" id="FNJU01000006">
    <property type="protein sequence ID" value="SDP73714.1"/>
    <property type="molecule type" value="Genomic_DNA"/>
</dbReference>
<reference evidence="2" key="1">
    <citation type="submission" date="2016-10" db="EMBL/GenBank/DDBJ databases">
        <authorList>
            <person name="Varghese N."/>
            <person name="Submissions S."/>
        </authorList>
    </citation>
    <scope>NUCLEOTIDE SEQUENCE [LARGE SCALE GENOMIC DNA]</scope>
    <source>
        <strain evidence="2">IBRC-M10078</strain>
    </source>
</reference>
<gene>
    <name evidence="1" type="ORF">SAMN05216565_10625</name>
</gene>
<dbReference type="Pfam" id="PF13797">
    <property type="entry name" value="Post_transc_reg"/>
    <property type="match status" value="1"/>
</dbReference>
<proteinExistence type="predicted"/>
<dbReference type="InterPro" id="IPR025716">
    <property type="entry name" value="Post-transcriptional_regulator"/>
</dbReference>
<dbReference type="AlphaFoldDB" id="A0A1H0V5U1"/>
<sequence>MENFFDQYRDEVQPALKSKLEEFILFGYDSVTEEELWQYLCKKKWKREREAKLLYQIVNDILSVKIGEYMNFATVEAFKSPDWFGNQGKDELSKLL</sequence>
<keyword evidence="2" id="KW-1185">Reference proteome</keyword>
<evidence type="ECO:0000313" key="2">
    <source>
        <dbReference type="Proteomes" id="UP000199159"/>
    </source>
</evidence>
<accession>A0A1H0V5U1</accession>
<dbReference type="Proteomes" id="UP000199159">
    <property type="component" value="Unassembled WGS sequence"/>
</dbReference>
<evidence type="ECO:0000313" key="1">
    <source>
        <dbReference type="EMBL" id="SDP73714.1"/>
    </source>
</evidence>
<dbReference type="STRING" id="930152.SAMN05216565_10625"/>
<name>A0A1H0V5U1_9BACI</name>
<dbReference type="OrthoDB" id="2990595at2"/>
<dbReference type="RefSeq" id="WP_090854849.1">
    <property type="nucleotide sequence ID" value="NZ_FNJU01000006.1"/>
</dbReference>
<organism evidence="1 2">
    <name type="scientific">Litchfieldia salsa</name>
    <dbReference type="NCBI Taxonomy" id="930152"/>
    <lineage>
        <taxon>Bacteria</taxon>
        <taxon>Bacillati</taxon>
        <taxon>Bacillota</taxon>
        <taxon>Bacilli</taxon>
        <taxon>Bacillales</taxon>
        <taxon>Bacillaceae</taxon>
        <taxon>Litchfieldia</taxon>
    </lineage>
</organism>